<evidence type="ECO:0000256" key="2">
    <source>
        <dbReference type="ARBA" id="ARBA00009843"/>
    </source>
</evidence>
<dbReference type="GO" id="GO:0005886">
    <property type="term" value="C:plasma membrane"/>
    <property type="evidence" value="ECO:0007669"/>
    <property type="project" value="UniProtKB-SubCell"/>
</dbReference>
<evidence type="ECO:0000313" key="11">
    <source>
        <dbReference type="Proteomes" id="UP000501452"/>
    </source>
</evidence>
<dbReference type="InterPro" id="IPR051475">
    <property type="entry name" value="Diverse_Ion_Transporter"/>
</dbReference>
<feature type="transmembrane region" description="Helical" evidence="8">
    <location>
        <begin position="249"/>
        <end position="266"/>
    </location>
</feature>
<dbReference type="RefSeq" id="WP_166174960.1">
    <property type="nucleotide sequence ID" value="NZ_CP045119.1"/>
</dbReference>
<feature type="transmembrane region" description="Helical" evidence="8">
    <location>
        <begin position="401"/>
        <end position="422"/>
    </location>
</feature>
<evidence type="ECO:0000256" key="6">
    <source>
        <dbReference type="ARBA" id="ARBA00022989"/>
    </source>
</evidence>
<keyword evidence="11" id="KW-1185">Reference proteome</keyword>
<evidence type="ECO:0000256" key="5">
    <source>
        <dbReference type="ARBA" id="ARBA00022692"/>
    </source>
</evidence>
<evidence type="ECO:0000256" key="1">
    <source>
        <dbReference type="ARBA" id="ARBA00004651"/>
    </source>
</evidence>
<gene>
    <name evidence="10" type="ORF">GBA63_07665</name>
</gene>
<feature type="transmembrane region" description="Helical" evidence="8">
    <location>
        <begin position="53"/>
        <end position="72"/>
    </location>
</feature>
<comment type="similarity">
    <text evidence="2">Belongs to the CitM (TC 2.A.11) transporter family.</text>
</comment>
<dbReference type="Pfam" id="PF03600">
    <property type="entry name" value="CitMHS"/>
    <property type="match status" value="1"/>
</dbReference>
<keyword evidence="4" id="KW-1003">Cell membrane</keyword>
<dbReference type="GO" id="GO:0015105">
    <property type="term" value="F:arsenite transmembrane transporter activity"/>
    <property type="evidence" value="ECO:0007669"/>
    <property type="project" value="InterPro"/>
</dbReference>
<comment type="subcellular location">
    <subcellularLocation>
        <location evidence="1">Cell membrane</location>
        <topology evidence="1">Multi-pass membrane protein</topology>
    </subcellularLocation>
</comment>
<dbReference type="CDD" id="cd01116">
    <property type="entry name" value="P_permease"/>
    <property type="match status" value="1"/>
</dbReference>
<keyword evidence="5 8" id="KW-0812">Transmembrane</keyword>
<evidence type="ECO:0000256" key="8">
    <source>
        <dbReference type="SAM" id="Phobius"/>
    </source>
</evidence>
<dbReference type="EMBL" id="CP045119">
    <property type="protein sequence ID" value="QIN82531.1"/>
    <property type="molecule type" value="Genomic_DNA"/>
</dbReference>
<dbReference type="InterPro" id="IPR000802">
    <property type="entry name" value="Arsenical_pump_ArsB"/>
</dbReference>
<dbReference type="KEGG" id="rub:GBA63_07665"/>
<evidence type="ECO:0000259" key="9">
    <source>
        <dbReference type="Pfam" id="PF03600"/>
    </source>
</evidence>
<feature type="transmembrane region" description="Helical" evidence="8">
    <location>
        <begin position="93"/>
        <end position="125"/>
    </location>
</feature>
<accession>A0A6G8Q7T3</accession>
<dbReference type="PRINTS" id="PR00758">
    <property type="entry name" value="ARSENICPUMP"/>
</dbReference>
<name>A0A6G8Q7T3_9ACTN</name>
<feature type="transmembrane region" description="Helical" evidence="8">
    <location>
        <begin position="171"/>
        <end position="194"/>
    </location>
</feature>
<evidence type="ECO:0000256" key="4">
    <source>
        <dbReference type="ARBA" id="ARBA00022475"/>
    </source>
</evidence>
<proteinExistence type="inferred from homology"/>
<sequence>MQEVFAVGLFVVVLAFIAFELAHRTVLALFGAAVLVAVGVVSQEEAATEFIDWNTIGLLAGMMVIVAILERTGVFEYLAIKSAQWGGAKPGRILILLALVTAFLSAFLDNVTTVILMVPVTFLIADALDTSPMPFLLTQVMASNIGGAATLIGDPPNILIGSAAGLTFADFVVNLTPIVLISLPVVLGILYLMFRKDLRGSDNAEEVIANMDAAGSIRDGVLLRRSLIILGLVILAFFLHGALHLEAATIALFGGAALMLYSGVNVEEILRDVEWPTLLFFVGLFILVGGLEVTGFVGSIAEALTGVGAGTSATTAVVVILGSGLASGIVDNIPFTATMIPVIQDLAEAEGLSEAEVRPLWWSLALGADFGGNLTLIGASANVVVAGMSERAGQKISFVKFMLYGIPVTLASLALATVYVVLRYF</sequence>
<organism evidence="10 11">
    <name type="scientific">Rubrobacter tropicus</name>
    <dbReference type="NCBI Taxonomy" id="2653851"/>
    <lineage>
        <taxon>Bacteria</taxon>
        <taxon>Bacillati</taxon>
        <taxon>Actinomycetota</taxon>
        <taxon>Rubrobacteria</taxon>
        <taxon>Rubrobacterales</taxon>
        <taxon>Rubrobacteraceae</taxon>
        <taxon>Rubrobacter</taxon>
    </lineage>
</organism>
<protein>
    <recommendedName>
        <fullName evidence="9">Citrate transporter-like domain-containing protein</fullName>
    </recommendedName>
</protein>
<feature type="transmembrane region" description="Helical" evidence="8">
    <location>
        <begin position="226"/>
        <end position="243"/>
    </location>
</feature>
<dbReference type="AlphaFoldDB" id="A0A6G8Q7T3"/>
<feature type="transmembrane region" description="Helical" evidence="8">
    <location>
        <begin position="278"/>
        <end position="301"/>
    </location>
</feature>
<keyword evidence="3" id="KW-0813">Transport</keyword>
<evidence type="ECO:0000313" key="10">
    <source>
        <dbReference type="EMBL" id="QIN82531.1"/>
    </source>
</evidence>
<reference evidence="10 11" key="1">
    <citation type="submission" date="2019-10" db="EMBL/GenBank/DDBJ databases">
        <title>Rubrobacter sp nov SCSIO 52090 isolated from a deep-sea sediment in the South China Sea.</title>
        <authorList>
            <person name="Chen R.W."/>
        </authorList>
    </citation>
    <scope>NUCLEOTIDE SEQUENCE [LARGE SCALE GENOMIC DNA]</scope>
    <source>
        <strain evidence="10 11">SCSIO 52909</strain>
    </source>
</reference>
<evidence type="ECO:0000256" key="3">
    <source>
        <dbReference type="ARBA" id="ARBA00022448"/>
    </source>
</evidence>
<feature type="transmembrane region" description="Helical" evidence="8">
    <location>
        <begin position="307"/>
        <end position="330"/>
    </location>
</feature>
<evidence type="ECO:0000256" key="7">
    <source>
        <dbReference type="ARBA" id="ARBA00023136"/>
    </source>
</evidence>
<dbReference type="InterPro" id="IPR004680">
    <property type="entry name" value="Cit_transptr-like_dom"/>
</dbReference>
<dbReference type="Proteomes" id="UP000501452">
    <property type="component" value="Chromosome"/>
</dbReference>
<feature type="domain" description="Citrate transporter-like" evidence="9">
    <location>
        <begin position="15"/>
        <end position="367"/>
    </location>
</feature>
<dbReference type="PANTHER" id="PTHR43568:SF1">
    <property type="entry name" value="P PROTEIN"/>
    <property type="match status" value="1"/>
</dbReference>
<dbReference type="PANTHER" id="PTHR43568">
    <property type="entry name" value="P PROTEIN"/>
    <property type="match status" value="1"/>
</dbReference>
<keyword evidence="7 8" id="KW-0472">Membrane</keyword>
<keyword evidence="6 8" id="KW-1133">Transmembrane helix</keyword>